<dbReference type="HOGENOM" id="CLU_1841874_0_0_7"/>
<proteinExistence type="predicted"/>
<name>F2NEJ8_DESAR</name>
<dbReference type="RefSeq" id="WP_013705301.1">
    <property type="nucleotide sequence ID" value="NC_015388.1"/>
</dbReference>
<dbReference type="AlphaFoldDB" id="F2NEJ8"/>
<dbReference type="EMBL" id="CP002629">
    <property type="protein sequence ID" value="AEB08188.1"/>
    <property type="molecule type" value="Genomic_DNA"/>
</dbReference>
<evidence type="ECO:0000313" key="3">
    <source>
        <dbReference type="Proteomes" id="UP000000483"/>
    </source>
</evidence>
<organism evidence="2 3">
    <name type="scientific">Desulfobacca acetoxidans (strain ATCC 700848 / DSM 11109 / ASRB2)</name>
    <dbReference type="NCBI Taxonomy" id="880072"/>
    <lineage>
        <taxon>Bacteria</taxon>
        <taxon>Pseudomonadati</taxon>
        <taxon>Thermodesulfobacteriota</taxon>
        <taxon>Desulfobaccia</taxon>
        <taxon>Desulfobaccales</taxon>
        <taxon>Desulfobaccaceae</taxon>
        <taxon>Desulfobacca</taxon>
    </lineage>
</organism>
<protein>
    <submittedName>
        <fullName evidence="2">Uncharacterized protein</fullName>
    </submittedName>
</protein>
<gene>
    <name evidence="2" type="ordered locus">Desac_0297</name>
</gene>
<reference evidence="3" key="2">
    <citation type="submission" date="2011-03" db="EMBL/GenBank/DDBJ databases">
        <title>The complete genome of Desulfobacca acetoxidans DSM 11109.</title>
        <authorList>
            <consortium name="US DOE Joint Genome Institute (JGI-PGF)"/>
            <person name="Lucas S."/>
            <person name="Copeland A."/>
            <person name="Lapidus A."/>
            <person name="Bruce D."/>
            <person name="Goodwin L."/>
            <person name="Pitluck S."/>
            <person name="Peters L."/>
            <person name="Kyrpides N."/>
            <person name="Mavromatis K."/>
            <person name="Ivanova N."/>
            <person name="Ovchinnikova G."/>
            <person name="Teshima H."/>
            <person name="Detter J.C."/>
            <person name="Han C."/>
            <person name="Land M."/>
            <person name="Hauser L."/>
            <person name="Markowitz V."/>
            <person name="Cheng J.-F."/>
            <person name="Hugenholtz P."/>
            <person name="Woyke T."/>
            <person name="Wu D."/>
            <person name="Spring S."/>
            <person name="Schueler E."/>
            <person name="Brambilla E."/>
            <person name="Klenk H.-P."/>
            <person name="Eisen J.A."/>
        </authorList>
    </citation>
    <scope>NUCLEOTIDE SEQUENCE [LARGE SCALE GENOMIC DNA]</scope>
    <source>
        <strain evidence="3">ATCC 700848 / DSM 11109 / ASRB2</strain>
    </source>
</reference>
<reference evidence="2 3" key="1">
    <citation type="journal article" date="2011" name="Stand. Genomic Sci.">
        <title>Complete genome sequence of the acetate-degrading sulfate reducer Desulfobacca acetoxidans type strain (ASRB2).</title>
        <authorList>
            <person name="Goker M."/>
            <person name="Teshima H."/>
            <person name="Lapidus A."/>
            <person name="Nolan M."/>
            <person name="Lucas S."/>
            <person name="Hammon N."/>
            <person name="Deshpande S."/>
            <person name="Cheng J.F."/>
            <person name="Tapia R."/>
            <person name="Han C."/>
            <person name="Goodwin L."/>
            <person name="Pitluck S."/>
            <person name="Huntemann M."/>
            <person name="Liolios K."/>
            <person name="Ivanova N."/>
            <person name="Pagani I."/>
            <person name="Mavromatis K."/>
            <person name="Ovchinikova G."/>
            <person name="Pati A."/>
            <person name="Chen A."/>
            <person name="Palaniappan K."/>
            <person name="Land M."/>
            <person name="Hauser L."/>
            <person name="Brambilla E.M."/>
            <person name="Rohde M."/>
            <person name="Spring S."/>
            <person name="Detter J.C."/>
            <person name="Woyke T."/>
            <person name="Bristow J."/>
            <person name="Eisen J.A."/>
            <person name="Markowitz V."/>
            <person name="Hugenholtz P."/>
            <person name="Kyrpides N.C."/>
            <person name="Klenk H.P."/>
        </authorList>
    </citation>
    <scope>NUCLEOTIDE SEQUENCE [LARGE SCALE GENOMIC DNA]</scope>
    <source>
        <strain evidence="3">ATCC 700848 / DSM 11109 / ASRB2</strain>
    </source>
</reference>
<dbReference type="KEGG" id="dao:Desac_0297"/>
<feature type="compositionally biased region" description="Polar residues" evidence="1">
    <location>
        <begin position="117"/>
        <end position="129"/>
    </location>
</feature>
<dbReference type="Proteomes" id="UP000000483">
    <property type="component" value="Chromosome"/>
</dbReference>
<accession>F2NEJ8</accession>
<evidence type="ECO:0000256" key="1">
    <source>
        <dbReference type="SAM" id="MobiDB-lite"/>
    </source>
</evidence>
<feature type="region of interest" description="Disordered" evidence="1">
    <location>
        <begin position="111"/>
        <end position="139"/>
    </location>
</feature>
<evidence type="ECO:0000313" key="2">
    <source>
        <dbReference type="EMBL" id="AEB08188.1"/>
    </source>
</evidence>
<dbReference type="STRING" id="880072.Desac_0297"/>
<sequence length="139" mass="15917">MANYSELAGKLVRLIFLYGKNFPVNCSRRLWLMVKSGGLWCQKRRLAKQYRRLGESVFLQLEAGEVNPLLQEEVKDQIAALQTLQANILIRREAQAQIRERIRATSYRLPQPWAASESKSAPVTETQTEFAPKPENQGD</sequence>
<keyword evidence="3" id="KW-1185">Reference proteome</keyword>